<feature type="region of interest" description="Disordered" evidence="1">
    <location>
        <begin position="82"/>
        <end position="150"/>
    </location>
</feature>
<gene>
    <name evidence="3" type="ORF">CAUPRSCDRAFT_11365</name>
</gene>
<feature type="compositionally biased region" description="Pro residues" evidence="1">
    <location>
        <begin position="393"/>
        <end position="406"/>
    </location>
</feature>
<name>A0A4P9WW78_9FUNG</name>
<feature type="compositionally biased region" description="Low complexity" evidence="1">
    <location>
        <begin position="986"/>
        <end position="1002"/>
    </location>
</feature>
<dbReference type="EMBL" id="ML009510">
    <property type="protein sequence ID" value="RKO96942.1"/>
    <property type="molecule type" value="Genomic_DNA"/>
</dbReference>
<dbReference type="Proteomes" id="UP000268535">
    <property type="component" value="Unassembled WGS sequence"/>
</dbReference>
<evidence type="ECO:0000313" key="3">
    <source>
        <dbReference type="EMBL" id="RKO96942.1"/>
    </source>
</evidence>
<protein>
    <submittedName>
        <fullName evidence="3">Uncharacterized protein</fullName>
    </submittedName>
</protein>
<organism evidence="3 4">
    <name type="scientific">Caulochytrium protostelioides</name>
    <dbReference type="NCBI Taxonomy" id="1555241"/>
    <lineage>
        <taxon>Eukaryota</taxon>
        <taxon>Fungi</taxon>
        <taxon>Fungi incertae sedis</taxon>
        <taxon>Chytridiomycota</taxon>
        <taxon>Chytridiomycota incertae sedis</taxon>
        <taxon>Chytridiomycetes</taxon>
        <taxon>Caulochytriales</taxon>
        <taxon>Caulochytriaceae</taxon>
        <taxon>Caulochytrium</taxon>
    </lineage>
</organism>
<evidence type="ECO:0000256" key="1">
    <source>
        <dbReference type="SAM" id="MobiDB-lite"/>
    </source>
</evidence>
<feature type="region of interest" description="Disordered" evidence="1">
    <location>
        <begin position="827"/>
        <end position="897"/>
    </location>
</feature>
<accession>A0A4P9WW78</accession>
<feature type="compositionally biased region" description="Basic and acidic residues" evidence="1">
    <location>
        <begin position="841"/>
        <end position="851"/>
    </location>
</feature>
<feature type="compositionally biased region" description="Polar residues" evidence="1">
    <location>
        <begin position="827"/>
        <end position="840"/>
    </location>
</feature>
<feature type="signal peptide" evidence="2">
    <location>
        <begin position="1"/>
        <end position="21"/>
    </location>
</feature>
<feature type="compositionally biased region" description="Basic and acidic residues" evidence="1">
    <location>
        <begin position="127"/>
        <end position="139"/>
    </location>
</feature>
<sequence length="1092" mass="118106">MSPRVLALLLLVLAWSGTVNGLLRVTEPHAGSRWTAGSDQLVRWDLLEDSQQTIDLRRVGPTPAGPRSCEAVHAARRNHRSLELRGTHGRRGPAAAAINGSSCLDRERRGRQPRSGPAGIQSVQPIRHPDVDDRGRFGHESPGGDGRPHDHLHATGCPGDHALCGTHRVVPFRRRVGQRRERNAGITHRPRRLAVYRPQPSTSGDHAAATAVGVMEYGDTSKITRTIRKIRTRIAAVKKQARRPVLPRSASLSLTDLGGWSAADGSGNGIGGTGDPGWTPRPQEAWHPAATGRHAGSLYSGSLFAPYGSRRPGRVALKTYSKRGTATASPLPSVAGRLIQDDVDDIWQARDRHNLHSDAYTREISLLRLLYKQILRDIVPACRALEDSYQSRPLPPIASQRPPPLSPSLSEVKPGASPPSLASLAAFAFGRTSPSPTTVPEDDLVEHERAWYAQVPEHLHPLVLLQHLVELLLDEPILYQDVLAFVPVFASAGAFHQALEILKVVWAGPHRPPSLTPLFQAAEALGCLDAFQRHVLATMRWKDAFVEAYHDVPSELLGVPVLAGLINMALTAPKRPGHGVDSHAWHPLVIKLLPLLNETTVLMRDPAVATQLCRWVHHPRFRLLTTHVLTFLHLHHTCASHVLEWEAHGRCLFTSVSWFQEHLGQIDADLSVHPTLFPTDMKTCLLALIELDSHIAWAWLVAIHNGGYYLGNLNPEFIQHHIHSLQSVCQLGQKWRLESMLDIWVPVSSVEADKTAENDLTPPKPTMQKAATLSSHSPQQAVSFVPSLASKCMAPPVASASSSPLALASPSPDLPLPAYQQCQSNCQPALTSPLGSSPSSDHPRTILDRSLRPPACEAGPGCSLSPKPMTNSAGSCDPSASASENGPCAKRPRHSSLLGDTAQTTLAIATATATADPSATTVAALHTPQKPVASRDVFGDESPEKIGPIAYRASLPILPCRTEYCGSQDERGSDSGSDSKSDSGSDSRSGSGSDSRSGSGSDSESHSLTHRRSDSEGDLHSQNDELDPGPENRSRSISPRASNILNVPRTAVDRPLAVDPDDQAFAKDEDQLQAVDADPIHRHRYRSHCSGG</sequence>
<feature type="compositionally biased region" description="Polar residues" evidence="1">
    <location>
        <begin position="868"/>
        <end position="884"/>
    </location>
</feature>
<proteinExistence type="predicted"/>
<feature type="chain" id="PRO_5020376643" evidence="2">
    <location>
        <begin position="22"/>
        <end position="1092"/>
    </location>
</feature>
<feature type="region of interest" description="Disordered" evidence="1">
    <location>
        <begin position="392"/>
        <end position="417"/>
    </location>
</feature>
<feature type="compositionally biased region" description="Gly residues" evidence="1">
    <location>
        <begin position="266"/>
        <end position="275"/>
    </location>
</feature>
<reference evidence="4" key="1">
    <citation type="journal article" date="2018" name="Nat. Microbiol.">
        <title>Leveraging single-cell genomics to expand the fungal tree of life.</title>
        <authorList>
            <person name="Ahrendt S.R."/>
            <person name="Quandt C.A."/>
            <person name="Ciobanu D."/>
            <person name="Clum A."/>
            <person name="Salamov A."/>
            <person name="Andreopoulos B."/>
            <person name="Cheng J.F."/>
            <person name="Woyke T."/>
            <person name="Pelin A."/>
            <person name="Henrissat B."/>
            <person name="Reynolds N.K."/>
            <person name="Benny G.L."/>
            <person name="Smith M.E."/>
            <person name="James T.Y."/>
            <person name="Grigoriev I.V."/>
        </authorList>
    </citation>
    <scope>NUCLEOTIDE SEQUENCE [LARGE SCALE GENOMIC DNA]</scope>
    <source>
        <strain evidence="4">ATCC 52028</strain>
    </source>
</reference>
<feature type="compositionally biased region" description="Basic and acidic residues" evidence="1">
    <location>
        <begin position="1003"/>
        <end position="1023"/>
    </location>
</feature>
<feature type="compositionally biased region" description="Basic residues" evidence="1">
    <location>
        <begin position="1081"/>
        <end position="1092"/>
    </location>
</feature>
<feature type="compositionally biased region" description="Low complexity" evidence="1">
    <location>
        <begin position="407"/>
        <end position="417"/>
    </location>
</feature>
<feature type="compositionally biased region" description="Basic and acidic residues" evidence="1">
    <location>
        <begin position="968"/>
        <end position="985"/>
    </location>
</feature>
<feature type="region of interest" description="Disordered" evidence="1">
    <location>
        <begin position="754"/>
        <end position="775"/>
    </location>
</feature>
<evidence type="ECO:0000256" key="2">
    <source>
        <dbReference type="SAM" id="SignalP"/>
    </source>
</evidence>
<evidence type="ECO:0000313" key="4">
    <source>
        <dbReference type="Proteomes" id="UP000268535"/>
    </source>
</evidence>
<feature type="compositionally biased region" description="Polar residues" evidence="1">
    <location>
        <begin position="1035"/>
        <end position="1045"/>
    </location>
</feature>
<feature type="region of interest" description="Disordered" evidence="1">
    <location>
        <begin position="964"/>
        <end position="1092"/>
    </location>
</feature>
<dbReference type="AlphaFoldDB" id="A0A4P9WW78"/>
<keyword evidence="2" id="KW-0732">Signal</keyword>
<feature type="region of interest" description="Disordered" evidence="1">
    <location>
        <begin position="263"/>
        <end position="288"/>
    </location>
</feature>